<dbReference type="InterPro" id="IPR004812">
    <property type="entry name" value="Efflux_drug-R_Bcr/CmlA"/>
</dbReference>
<evidence type="ECO:0000313" key="12">
    <source>
        <dbReference type="Proteomes" id="UP001231924"/>
    </source>
</evidence>
<feature type="region of interest" description="Disordered" evidence="8">
    <location>
        <begin position="1"/>
        <end position="22"/>
    </location>
</feature>
<feature type="transmembrane region" description="Helical" evidence="9">
    <location>
        <begin position="92"/>
        <end position="111"/>
    </location>
</feature>
<feature type="transmembrane region" description="Helical" evidence="9">
    <location>
        <begin position="180"/>
        <end position="200"/>
    </location>
</feature>
<gene>
    <name evidence="11" type="ORF">QRT03_19530</name>
</gene>
<evidence type="ECO:0000256" key="5">
    <source>
        <dbReference type="ARBA" id="ARBA00022692"/>
    </source>
</evidence>
<dbReference type="Proteomes" id="UP001231924">
    <property type="component" value="Unassembled WGS sequence"/>
</dbReference>
<keyword evidence="7 9" id="KW-0472">Membrane</keyword>
<dbReference type="InterPro" id="IPR020846">
    <property type="entry name" value="MFS_dom"/>
</dbReference>
<keyword evidence="5 9" id="KW-0812">Transmembrane</keyword>
<dbReference type="Pfam" id="PF07690">
    <property type="entry name" value="MFS_1"/>
    <property type="match status" value="1"/>
</dbReference>
<feature type="transmembrane region" description="Helical" evidence="9">
    <location>
        <begin position="23"/>
        <end position="41"/>
    </location>
</feature>
<feature type="transmembrane region" description="Helical" evidence="9">
    <location>
        <begin position="117"/>
        <end position="138"/>
    </location>
</feature>
<dbReference type="PANTHER" id="PTHR23502:SF132">
    <property type="entry name" value="POLYAMINE TRANSPORTER 2-RELATED"/>
    <property type="match status" value="1"/>
</dbReference>
<name>A0ABT7MBX5_9PSEU</name>
<evidence type="ECO:0000256" key="8">
    <source>
        <dbReference type="SAM" id="MobiDB-lite"/>
    </source>
</evidence>
<feature type="transmembrane region" description="Helical" evidence="9">
    <location>
        <begin position="61"/>
        <end position="80"/>
    </location>
</feature>
<keyword evidence="12" id="KW-1185">Reference proteome</keyword>
<comment type="subcellular location">
    <subcellularLocation>
        <location evidence="1">Cell membrane</location>
        <topology evidence="1">Multi-pass membrane protein</topology>
    </subcellularLocation>
</comment>
<evidence type="ECO:0000256" key="7">
    <source>
        <dbReference type="ARBA" id="ARBA00023136"/>
    </source>
</evidence>
<feature type="transmembrane region" description="Helical" evidence="9">
    <location>
        <begin position="150"/>
        <end position="168"/>
    </location>
</feature>
<dbReference type="Gene3D" id="1.20.1720.10">
    <property type="entry name" value="Multidrug resistance protein D"/>
    <property type="match status" value="1"/>
</dbReference>
<dbReference type="EMBL" id="JASVWF010000004">
    <property type="protein sequence ID" value="MDL5158168.1"/>
    <property type="molecule type" value="Genomic_DNA"/>
</dbReference>
<dbReference type="InterPro" id="IPR036259">
    <property type="entry name" value="MFS_trans_sf"/>
</dbReference>
<keyword evidence="4" id="KW-1003">Cell membrane</keyword>
<feature type="transmembrane region" description="Helical" evidence="9">
    <location>
        <begin position="221"/>
        <end position="248"/>
    </location>
</feature>
<feature type="transmembrane region" description="Helical" evidence="9">
    <location>
        <begin position="385"/>
        <end position="407"/>
    </location>
</feature>
<evidence type="ECO:0000313" key="11">
    <source>
        <dbReference type="EMBL" id="MDL5158168.1"/>
    </source>
</evidence>
<evidence type="ECO:0000256" key="4">
    <source>
        <dbReference type="ARBA" id="ARBA00022475"/>
    </source>
</evidence>
<organism evidence="11 12">
    <name type="scientific">Actinomycetospora termitidis</name>
    <dbReference type="NCBI Taxonomy" id="3053470"/>
    <lineage>
        <taxon>Bacteria</taxon>
        <taxon>Bacillati</taxon>
        <taxon>Actinomycetota</taxon>
        <taxon>Actinomycetes</taxon>
        <taxon>Pseudonocardiales</taxon>
        <taxon>Pseudonocardiaceae</taxon>
        <taxon>Actinomycetospora</taxon>
    </lineage>
</organism>
<evidence type="ECO:0000256" key="1">
    <source>
        <dbReference type="ARBA" id="ARBA00004651"/>
    </source>
</evidence>
<evidence type="ECO:0000256" key="9">
    <source>
        <dbReference type="SAM" id="Phobius"/>
    </source>
</evidence>
<proteinExistence type="inferred from homology"/>
<sequence>MAERSRRRAVTGPQRPEGSRRGGLARTAVLGALTAAAPLSIDTYLPALPAITVELESSASLVALTLTACVVGLAVGQLVAGPLSDVLGRRRPMIVGAVGFVVLSAACAAAPDVGTLVALRLGQGLFGAVGIVVARAVVRDLYEGAAAARAFAALMLVSGVAPIVAPVLGGQLLELTSWRGVFVVLAALGALVLVGVLLAVPETLPPERRRSGGWRTTRHAFGVLLADAKVLACVAAAGFGFAAMFAYISGSTFVLQGLYGLSPQEFSGVFAINSVGIVSAVQLSGRLVGAERVRPERMVPLGLAIAVVGSATVLGGALGLGVWGVVVGLFVTVCGVGTALPAATTLSLADHPEHAGSASALLGTAQFIVGGFAAPLVGLGGGRTALPMGLTMTGATLVALLTFTALWRRATRAAGAGDN</sequence>
<protein>
    <submittedName>
        <fullName evidence="11">Multidrug effflux MFS transporter</fullName>
    </submittedName>
</protein>
<feature type="domain" description="Major facilitator superfamily (MFS) profile" evidence="10">
    <location>
        <begin position="24"/>
        <end position="412"/>
    </location>
</feature>
<feature type="transmembrane region" description="Helical" evidence="9">
    <location>
        <begin position="329"/>
        <end position="348"/>
    </location>
</feature>
<reference evidence="11 12" key="1">
    <citation type="submission" date="2023-06" db="EMBL/GenBank/DDBJ databases">
        <title>Actinomycetospora Odt1-22.</title>
        <authorList>
            <person name="Supong K."/>
        </authorList>
    </citation>
    <scope>NUCLEOTIDE SEQUENCE [LARGE SCALE GENOMIC DNA]</scope>
    <source>
        <strain evidence="11 12">Odt1-22</strain>
    </source>
</reference>
<dbReference type="InterPro" id="IPR005829">
    <property type="entry name" value="Sugar_transporter_CS"/>
</dbReference>
<feature type="transmembrane region" description="Helical" evidence="9">
    <location>
        <begin position="301"/>
        <end position="323"/>
    </location>
</feature>
<comment type="similarity">
    <text evidence="2">Belongs to the major facilitator superfamily. Bcr/CmlA family.</text>
</comment>
<dbReference type="PROSITE" id="PS50850">
    <property type="entry name" value="MFS"/>
    <property type="match status" value="1"/>
</dbReference>
<dbReference type="InterPro" id="IPR011701">
    <property type="entry name" value="MFS"/>
</dbReference>
<evidence type="ECO:0000256" key="3">
    <source>
        <dbReference type="ARBA" id="ARBA00022448"/>
    </source>
</evidence>
<evidence type="ECO:0000256" key="6">
    <source>
        <dbReference type="ARBA" id="ARBA00022989"/>
    </source>
</evidence>
<keyword evidence="6 9" id="KW-1133">Transmembrane helix</keyword>
<evidence type="ECO:0000259" key="10">
    <source>
        <dbReference type="PROSITE" id="PS50850"/>
    </source>
</evidence>
<dbReference type="PROSITE" id="PS00216">
    <property type="entry name" value="SUGAR_TRANSPORT_1"/>
    <property type="match status" value="1"/>
</dbReference>
<dbReference type="RefSeq" id="WP_286054686.1">
    <property type="nucleotide sequence ID" value="NZ_JASVWF010000004.1"/>
</dbReference>
<evidence type="ECO:0000256" key="2">
    <source>
        <dbReference type="ARBA" id="ARBA00006236"/>
    </source>
</evidence>
<feature type="transmembrane region" description="Helical" evidence="9">
    <location>
        <begin position="268"/>
        <end position="289"/>
    </location>
</feature>
<keyword evidence="3" id="KW-0813">Transport</keyword>
<accession>A0ABT7MBX5</accession>
<dbReference type="CDD" id="cd17320">
    <property type="entry name" value="MFS_MdfA_MDR_like"/>
    <property type="match status" value="1"/>
</dbReference>
<comment type="caution">
    <text evidence="11">The sequence shown here is derived from an EMBL/GenBank/DDBJ whole genome shotgun (WGS) entry which is preliminary data.</text>
</comment>
<feature type="transmembrane region" description="Helical" evidence="9">
    <location>
        <begin position="360"/>
        <end position="379"/>
    </location>
</feature>
<dbReference type="PANTHER" id="PTHR23502">
    <property type="entry name" value="MAJOR FACILITATOR SUPERFAMILY"/>
    <property type="match status" value="1"/>
</dbReference>
<dbReference type="NCBIfam" id="TIGR00710">
    <property type="entry name" value="efflux_Bcr_CflA"/>
    <property type="match status" value="1"/>
</dbReference>
<dbReference type="SUPFAM" id="SSF103473">
    <property type="entry name" value="MFS general substrate transporter"/>
    <property type="match status" value="1"/>
</dbReference>